<dbReference type="EMBL" id="JBGBZN010000002">
    <property type="protein sequence ID" value="MEY9473025.1"/>
    <property type="molecule type" value="Genomic_DNA"/>
</dbReference>
<keyword evidence="2" id="KW-1185">Reference proteome</keyword>
<sequence>MKPIQLASRSRAGPHLGPGNLDLADIRCDVARRAMAVPHGRRDHPRRLQLAGVCGTRQFRLDGPDEQIARYVAENL</sequence>
<reference evidence="1 2" key="1">
    <citation type="submission" date="2024-07" db="EMBL/GenBank/DDBJ databases">
        <title>Genomic Encyclopedia of Type Strains, Phase V (KMG-V): Genome sequencing to study the core and pangenomes of soil and plant-associated prokaryotes.</title>
        <authorList>
            <person name="Whitman W."/>
        </authorList>
    </citation>
    <scope>NUCLEOTIDE SEQUENCE [LARGE SCALE GENOMIC DNA]</scope>
    <source>
        <strain evidence="1 2">USDA 222</strain>
    </source>
</reference>
<dbReference type="Proteomes" id="UP001565474">
    <property type="component" value="Unassembled WGS sequence"/>
</dbReference>
<gene>
    <name evidence="1" type="ORF">ABH992_005424</name>
</gene>
<protein>
    <submittedName>
        <fullName evidence="1">Uncharacterized protein</fullName>
    </submittedName>
</protein>
<evidence type="ECO:0000313" key="2">
    <source>
        <dbReference type="Proteomes" id="UP001565474"/>
    </source>
</evidence>
<comment type="caution">
    <text evidence="1">The sequence shown here is derived from an EMBL/GenBank/DDBJ whole genome shotgun (WGS) entry which is preliminary data.</text>
</comment>
<name>A0ABV4GM55_9BRAD</name>
<dbReference type="RefSeq" id="WP_157784138.1">
    <property type="nucleotide sequence ID" value="NZ_JBGBYD010000002.1"/>
</dbReference>
<accession>A0ABV4GM55</accession>
<organism evidence="1 2">
    <name type="scientific">Bradyrhizobium yuanmingense</name>
    <dbReference type="NCBI Taxonomy" id="108015"/>
    <lineage>
        <taxon>Bacteria</taxon>
        <taxon>Pseudomonadati</taxon>
        <taxon>Pseudomonadota</taxon>
        <taxon>Alphaproteobacteria</taxon>
        <taxon>Hyphomicrobiales</taxon>
        <taxon>Nitrobacteraceae</taxon>
        <taxon>Bradyrhizobium</taxon>
    </lineage>
</organism>
<evidence type="ECO:0000313" key="1">
    <source>
        <dbReference type="EMBL" id="MEY9473025.1"/>
    </source>
</evidence>
<proteinExistence type="predicted"/>